<name>A0A0U4F0N4_9BACI</name>
<dbReference type="Pfam" id="PF00011">
    <property type="entry name" value="HSP20"/>
    <property type="match status" value="1"/>
</dbReference>
<sequence length="129" mass="14923">MASFKKMSDWRNHVDHFFSGHFWNEVENIIKPTIPQINIYQYDHELICVACIPGLTDPNQIAIFCNHTLLEIKGVIDIGFKGGKVIKEEIVQGVFERRIALPFPVKQDKINVSYQNGLVVIRLFRLRSL</sequence>
<protein>
    <submittedName>
        <fullName evidence="4">Heat-shock protein Hsp20</fullName>
    </submittedName>
</protein>
<dbReference type="InterPro" id="IPR002068">
    <property type="entry name" value="A-crystallin/Hsp20_dom"/>
</dbReference>
<dbReference type="InterPro" id="IPR008978">
    <property type="entry name" value="HSP20-like_chaperone"/>
</dbReference>
<dbReference type="SUPFAM" id="SSF49764">
    <property type="entry name" value="HSP20-like chaperones"/>
    <property type="match status" value="1"/>
</dbReference>
<dbReference type="PROSITE" id="PS01031">
    <property type="entry name" value="SHSP"/>
    <property type="match status" value="1"/>
</dbReference>
<accession>A0A0U4F0N4</accession>
<reference evidence="4 5" key="1">
    <citation type="submission" date="2016-01" db="EMBL/GenBank/DDBJ databases">
        <title>Complete genome sequence of strain Lentibacillus amyloliquefaciens LAM0015T isolated from saline sediment.</title>
        <authorList>
            <person name="Wang J.-L."/>
            <person name="He M.-X."/>
        </authorList>
    </citation>
    <scope>NUCLEOTIDE SEQUENCE [LARGE SCALE GENOMIC DNA]</scope>
    <source>
        <strain evidence="4 5">LAM0015</strain>
    </source>
</reference>
<feature type="domain" description="SHSP" evidence="3">
    <location>
        <begin position="28"/>
        <end position="129"/>
    </location>
</feature>
<dbReference type="KEGG" id="lao:AOX59_10920"/>
<evidence type="ECO:0000313" key="5">
    <source>
        <dbReference type="Proteomes" id="UP000050331"/>
    </source>
</evidence>
<keyword evidence="5" id="KW-1185">Reference proteome</keyword>
<dbReference type="AlphaFoldDB" id="A0A0U4F0N4"/>
<dbReference type="STRING" id="1472767.AOX59_10920"/>
<dbReference type="Gene3D" id="2.60.40.790">
    <property type="match status" value="1"/>
</dbReference>
<organism evidence="4 5">
    <name type="scientific">Lentibacillus amyloliquefaciens</name>
    <dbReference type="NCBI Taxonomy" id="1472767"/>
    <lineage>
        <taxon>Bacteria</taxon>
        <taxon>Bacillati</taxon>
        <taxon>Bacillota</taxon>
        <taxon>Bacilli</taxon>
        <taxon>Bacillales</taxon>
        <taxon>Bacillaceae</taxon>
        <taxon>Lentibacillus</taxon>
    </lineage>
</organism>
<dbReference type="CDD" id="cd06464">
    <property type="entry name" value="ACD_sHsps-like"/>
    <property type="match status" value="1"/>
</dbReference>
<comment type="similarity">
    <text evidence="1 2">Belongs to the small heat shock protein (HSP20) family.</text>
</comment>
<proteinExistence type="inferred from homology"/>
<evidence type="ECO:0000256" key="2">
    <source>
        <dbReference type="RuleBase" id="RU003616"/>
    </source>
</evidence>
<dbReference type="Proteomes" id="UP000050331">
    <property type="component" value="Chromosome"/>
</dbReference>
<evidence type="ECO:0000259" key="3">
    <source>
        <dbReference type="PROSITE" id="PS01031"/>
    </source>
</evidence>
<dbReference type="OrthoDB" id="1806521at2"/>
<dbReference type="RefSeq" id="WP_068445501.1">
    <property type="nucleotide sequence ID" value="NZ_CP013862.1"/>
</dbReference>
<gene>
    <name evidence="4" type="ORF">AOX59_10920</name>
</gene>
<dbReference type="EMBL" id="CP013862">
    <property type="protein sequence ID" value="ALX49063.1"/>
    <property type="molecule type" value="Genomic_DNA"/>
</dbReference>
<evidence type="ECO:0000256" key="1">
    <source>
        <dbReference type="PROSITE-ProRule" id="PRU00285"/>
    </source>
</evidence>
<evidence type="ECO:0000313" key="4">
    <source>
        <dbReference type="EMBL" id="ALX49063.1"/>
    </source>
</evidence>